<evidence type="ECO:0000259" key="2">
    <source>
        <dbReference type="Pfam" id="PF12010"/>
    </source>
</evidence>
<feature type="domain" description="DUF3502" evidence="2">
    <location>
        <begin position="446"/>
        <end position="514"/>
    </location>
</feature>
<dbReference type="InterPro" id="IPR022627">
    <property type="entry name" value="DUF3502"/>
</dbReference>
<dbReference type="Proteomes" id="UP001524473">
    <property type="component" value="Unassembled WGS sequence"/>
</dbReference>
<evidence type="ECO:0000313" key="3">
    <source>
        <dbReference type="EMBL" id="MCQ4841632.1"/>
    </source>
</evidence>
<evidence type="ECO:0000256" key="1">
    <source>
        <dbReference type="SAM" id="SignalP"/>
    </source>
</evidence>
<dbReference type="EMBL" id="JANFZH010000060">
    <property type="protein sequence ID" value="MCQ4841632.1"/>
    <property type="molecule type" value="Genomic_DNA"/>
</dbReference>
<sequence length="517" mass="56309">MKRFLAAALATSICVTAFAGCGNNNNGSSAASASKNESSAVSTSSTASAATGETDFSTQDPYTVKLLIPGDAKTEDCKEVSEAASKILQEKYNTTLDITRVGFGSYPDQVNLMLSSGEKLDVLYNNRDIFVSAVNNGQIVPMEEYLSEYGPDLLTEIPEERWACTSLNGKKYAVPANKEIAVSWGFACVKEMADATGVDYSNIKTEDDLLPLLEAAKEKFPDVWPVVASYGGMSIMNTADDLGADIGSLEDCTNPDDTTVVNFFATDTYKDIVERRYAWTQKGLIIPDASSTSEDSSAQIAAGKGFGMFTNTKPGIEGELEKKTTKEMLVFTLTPVYTSTTRLDILWYIAHNSEKPERAVQVLNEIYTNPELENICINGIEGKHFEIKDESKGIVGYPEGVDGTNTGYPSYPWAWPNEMISYTWEGDPEDIWQQTSDWNDSAVISPAMGFSWDNSSVLNQVTACKNVKSKYENALGTGSIDPATALPAFLQELEDAGVNDIIQEKQKQLDAWLASNS</sequence>
<dbReference type="GeneID" id="90532416"/>
<comment type="caution">
    <text evidence="3">The sequence shown here is derived from an EMBL/GenBank/DDBJ whole genome shotgun (WGS) entry which is preliminary data.</text>
</comment>
<name>A0ABT1S3W5_9FIRM</name>
<dbReference type="RefSeq" id="WP_187127709.1">
    <property type="nucleotide sequence ID" value="NZ_CABKVV010000013.1"/>
</dbReference>
<gene>
    <name evidence="3" type="ORF">NE695_17105</name>
</gene>
<protein>
    <submittedName>
        <fullName evidence="3">ABC transporter substrate-binding protein</fullName>
    </submittedName>
</protein>
<dbReference type="Pfam" id="PF12010">
    <property type="entry name" value="DUF3502"/>
    <property type="match status" value="1"/>
</dbReference>
<keyword evidence="4" id="KW-1185">Reference proteome</keyword>
<dbReference type="SUPFAM" id="SSF53850">
    <property type="entry name" value="Periplasmic binding protein-like II"/>
    <property type="match status" value="1"/>
</dbReference>
<proteinExistence type="predicted"/>
<organism evidence="3 4">
    <name type="scientific">Neglectibacter timonensis</name>
    <dbReference type="NCBI Taxonomy" id="1776382"/>
    <lineage>
        <taxon>Bacteria</taxon>
        <taxon>Bacillati</taxon>
        <taxon>Bacillota</taxon>
        <taxon>Clostridia</taxon>
        <taxon>Eubacteriales</taxon>
        <taxon>Oscillospiraceae</taxon>
        <taxon>Neglectibacter</taxon>
    </lineage>
</organism>
<dbReference type="Gene3D" id="3.40.190.10">
    <property type="entry name" value="Periplasmic binding protein-like II"/>
    <property type="match status" value="2"/>
</dbReference>
<reference evidence="3 4" key="1">
    <citation type="submission" date="2022-06" db="EMBL/GenBank/DDBJ databases">
        <title>Isolation of gut microbiota from human fecal samples.</title>
        <authorList>
            <person name="Pamer E.G."/>
            <person name="Barat B."/>
            <person name="Waligurski E."/>
            <person name="Medina S."/>
            <person name="Paddock L."/>
            <person name="Mostad J."/>
        </authorList>
    </citation>
    <scope>NUCLEOTIDE SEQUENCE [LARGE SCALE GENOMIC DNA]</scope>
    <source>
        <strain evidence="3 4">DFI.9.73</strain>
    </source>
</reference>
<evidence type="ECO:0000313" key="4">
    <source>
        <dbReference type="Proteomes" id="UP001524473"/>
    </source>
</evidence>
<dbReference type="PROSITE" id="PS51257">
    <property type="entry name" value="PROKAR_LIPOPROTEIN"/>
    <property type="match status" value="1"/>
</dbReference>
<keyword evidence="1" id="KW-0732">Signal</keyword>
<accession>A0ABT1S3W5</accession>
<feature type="signal peptide" evidence="1">
    <location>
        <begin position="1"/>
        <end position="19"/>
    </location>
</feature>
<feature type="chain" id="PRO_5047411067" evidence="1">
    <location>
        <begin position="20"/>
        <end position="517"/>
    </location>
</feature>